<evidence type="ECO:0000313" key="3">
    <source>
        <dbReference type="EMBL" id="CAK1582865.1"/>
    </source>
</evidence>
<accession>A0AAV1KK97</accession>
<reference evidence="3 4" key="1">
    <citation type="submission" date="2023-11" db="EMBL/GenBank/DDBJ databases">
        <authorList>
            <person name="Hedman E."/>
            <person name="Englund M."/>
            <person name="Stromberg M."/>
            <person name="Nyberg Akerstrom W."/>
            <person name="Nylinder S."/>
            <person name="Jareborg N."/>
            <person name="Kallberg Y."/>
            <person name="Kronander E."/>
        </authorList>
    </citation>
    <scope>NUCLEOTIDE SEQUENCE [LARGE SCALE GENOMIC DNA]</scope>
</reference>
<dbReference type="Proteomes" id="UP001314205">
    <property type="component" value="Unassembled WGS sequence"/>
</dbReference>
<keyword evidence="1" id="KW-1133">Transmembrane helix</keyword>
<feature type="transmembrane region" description="Helical" evidence="1">
    <location>
        <begin position="166"/>
        <end position="191"/>
    </location>
</feature>
<evidence type="ECO:0000256" key="1">
    <source>
        <dbReference type="SAM" id="Phobius"/>
    </source>
</evidence>
<dbReference type="EMBL" id="CAVLGL010000046">
    <property type="protein sequence ID" value="CAK1582865.1"/>
    <property type="molecule type" value="Genomic_DNA"/>
</dbReference>
<protein>
    <submittedName>
        <fullName evidence="3">Uncharacterized protein</fullName>
    </submittedName>
</protein>
<proteinExistence type="predicted"/>
<sequence length="299" mass="33974">MWLLRRSSLLYFLSAFLLAYMNPVCGAFTNSNFNNNLREFSVRDNSKNTTVLKQGTELYTNFVPISNPVTFKEADNHVSSSSYSRDHLPHTDYGVYNYEGSPQYGHGYENQIQDTGNYGYHAFDHQNADNFHSGYNGGHQLEYQDGQHHVGSFHKNYDHTQAVKKILWPLAGIAILGAAAAFITNPVLLQLGVVSGKRKRRDTEEVTGPDLNLNLKKWPQNLVITNKINTEQKKDNLGLSLSNFPIIERISMENRKHAPENVAPTELSRTDNSLEIHNRRSKLTREDNFIPIPLKIKPS</sequence>
<feature type="signal peptide" evidence="2">
    <location>
        <begin position="1"/>
        <end position="26"/>
    </location>
</feature>
<keyword evidence="1" id="KW-0812">Transmembrane</keyword>
<evidence type="ECO:0000313" key="4">
    <source>
        <dbReference type="Proteomes" id="UP001314205"/>
    </source>
</evidence>
<evidence type="ECO:0000256" key="2">
    <source>
        <dbReference type="SAM" id="SignalP"/>
    </source>
</evidence>
<keyword evidence="4" id="KW-1185">Reference proteome</keyword>
<dbReference type="AlphaFoldDB" id="A0AAV1KK97"/>
<keyword evidence="2" id="KW-0732">Signal</keyword>
<feature type="chain" id="PRO_5043886383" evidence="2">
    <location>
        <begin position="27"/>
        <end position="299"/>
    </location>
</feature>
<comment type="caution">
    <text evidence="3">The sequence shown here is derived from an EMBL/GenBank/DDBJ whole genome shotgun (WGS) entry which is preliminary data.</text>
</comment>
<name>A0AAV1KK97_9NEOP</name>
<keyword evidence="1" id="KW-0472">Membrane</keyword>
<gene>
    <name evidence="3" type="ORF">PARMNEM_LOCUS4345</name>
</gene>
<organism evidence="3 4">
    <name type="scientific">Parnassius mnemosyne</name>
    <name type="common">clouded apollo</name>
    <dbReference type="NCBI Taxonomy" id="213953"/>
    <lineage>
        <taxon>Eukaryota</taxon>
        <taxon>Metazoa</taxon>
        <taxon>Ecdysozoa</taxon>
        <taxon>Arthropoda</taxon>
        <taxon>Hexapoda</taxon>
        <taxon>Insecta</taxon>
        <taxon>Pterygota</taxon>
        <taxon>Neoptera</taxon>
        <taxon>Endopterygota</taxon>
        <taxon>Lepidoptera</taxon>
        <taxon>Glossata</taxon>
        <taxon>Ditrysia</taxon>
        <taxon>Papilionoidea</taxon>
        <taxon>Papilionidae</taxon>
        <taxon>Parnassiinae</taxon>
        <taxon>Parnassini</taxon>
        <taxon>Parnassius</taxon>
        <taxon>Driopa</taxon>
    </lineage>
</organism>